<name>F5XGB5_MICPN</name>
<reference evidence="1 2" key="1">
    <citation type="submission" date="2011-05" db="EMBL/GenBank/DDBJ databases">
        <title>Whole genome sequence of Microlunatus phosphovorus NM-1.</title>
        <authorList>
            <person name="Hosoyama A."/>
            <person name="Sasaki K."/>
            <person name="Harada T."/>
            <person name="Igarashi R."/>
            <person name="Kawakoshi A."/>
            <person name="Sasagawa M."/>
            <person name="Fukada J."/>
            <person name="Nakamura S."/>
            <person name="Katano Y."/>
            <person name="Hanada S."/>
            <person name="Kamagata Y."/>
            <person name="Nakamura N."/>
            <person name="Yamazaki S."/>
            <person name="Fujita N."/>
        </authorList>
    </citation>
    <scope>NUCLEOTIDE SEQUENCE [LARGE SCALE GENOMIC DNA]</scope>
    <source>
        <strain evidence="2">ATCC 700054 / DSM 10555 / JCM 9379 / NBRC 101784 / NCIMB 13414 / VKM Ac-1990 / NM-1</strain>
    </source>
</reference>
<proteinExistence type="predicted"/>
<dbReference type="KEGG" id="mph:MLP_00080"/>
<keyword evidence="2" id="KW-1185">Reference proteome</keyword>
<evidence type="ECO:0008006" key="3">
    <source>
        <dbReference type="Google" id="ProtNLM"/>
    </source>
</evidence>
<sequence>MTRVSRARVMGVVAALACLAFSAIGIGVNEPPSFEYVTGTRNEPVSIDQAEVTAGEVQVGTRLVRNDQVAAETSGMFVQVDVMLAVPGRQAVRLGNSYLVTQARTYDNWSGTALDAEPGFRQRQALVFEVDPAQIDDLTLEIWSGSIVSTYHQRARIHLGITADNADQWRQAARGRDLDVESSPAAEALP</sequence>
<organism evidence="1 2">
    <name type="scientific">Microlunatus phosphovorus (strain ATCC 700054 / DSM 10555 / JCM 9379 / NBRC 101784 / NCIMB 13414 / VKM Ac-1990 / NM-1)</name>
    <dbReference type="NCBI Taxonomy" id="1032480"/>
    <lineage>
        <taxon>Bacteria</taxon>
        <taxon>Bacillati</taxon>
        <taxon>Actinomycetota</taxon>
        <taxon>Actinomycetes</taxon>
        <taxon>Propionibacteriales</taxon>
        <taxon>Propionibacteriaceae</taxon>
        <taxon>Microlunatus</taxon>
    </lineage>
</organism>
<evidence type="ECO:0000313" key="2">
    <source>
        <dbReference type="Proteomes" id="UP000007947"/>
    </source>
</evidence>
<dbReference type="HOGENOM" id="CLU_1426539_0_0_11"/>
<protein>
    <recommendedName>
        <fullName evidence="3">DUF4352 domain-containing protein</fullName>
    </recommendedName>
</protein>
<dbReference type="Proteomes" id="UP000007947">
    <property type="component" value="Chromosome"/>
</dbReference>
<accession>F5XGB5</accession>
<evidence type="ECO:0000313" key="1">
    <source>
        <dbReference type="EMBL" id="BAK33022.1"/>
    </source>
</evidence>
<gene>
    <name evidence="1" type="ordered locus">MLP_00080</name>
</gene>
<dbReference type="EMBL" id="AP012204">
    <property type="protein sequence ID" value="BAK33022.1"/>
    <property type="molecule type" value="Genomic_DNA"/>
</dbReference>
<dbReference type="AlphaFoldDB" id="F5XGB5"/>
<dbReference type="STRING" id="1032480.MLP_00080"/>